<dbReference type="InterPro" id="IPR021139">
    <property type="entry name" value="NYN"/>
</dbReference>
<protein>
    <submittedName>
        <fullName evidence="3">NYN domain-containing protein</fullName>
    </submittedName>
</protein>
<evidence type="ECO:0000256" key="1">
    <source>
        <dbReference type="SAM" id="MobiDB-lite"/>
    </source>
</evidence>
<keyword evidence="4" id="KW-1185">Reference proteome</keyword>
<dbReference type="Proteomes" id="UP000500791">
    <property type="component" value="Chromosome"/>
</dbReference>
<sequence>MKIRAGLYIDGFNLYHAVDDLGEPHLKWADYWKLGEIIIPSQTEQLVKVCYCTAYYPDDQKKWRHQQFVNAMKIKGVDVQLGHYVHEDASCRSCGSSWKKPTEKAGDINVAIHLLSDAFLDKVDHIYLITQDSDQSATAKLFKEKFPEKKFTTVAPPNRKPSSHIAKYADAKIKLTLEHIEKCVMPEILIGKPPARRPKEYSPPSGWVHPDKRP</sequence>
<dbReference type="AlphaFoldDB" id="A0A6G7VJL4"/>
<dbReference type="Pfam" id="PF01936">
    <property type="entry name" value="NYN"/>
    <property type="match status" value="1"/>
</dbReference>
<evidence type="ECO:0000313" key="3">
    <source>
        <dbReference type="EMBL" id="QIK39987.1"/>
    </source>
</evidence>
<proteinExistence type="predicted"/>
<feature type="region of interest" description="Disordered" evidence="1">
    <location>
        <begin position="193"/>
        <end position="214"/>
    </location>
</feature>
<evidence type="ECO:0000259" key="2">
    <source>
        <dbReference type="Pfam" id="PF01936"/>
    </source>
</evidence>
<gene>
    <name evidence="3" type="ORF">G8E03_03945</name>
</gene>
<organism evidence="3 4">
    <name type="scientific">Pontivivens nitratireducens</name>
    <dbReference type="NCBI Taxonomy" id="2758038"/>
    <lineage>
        <taxon>Bacteria</taxon>
        <taxon>Pseudomonadati</taxon>
        <taxon>Pseudomonadota</taxon>
        <taxon>Alphaproteobacteria</taxon>
        <taxon>Rhodobacterales</taxon>
        <taxon>Paracoccaceae</taxon>
        <taxon>Pontivivens</taxon>
    </lineage>
</organism>
<dbReference type="EMBL" id="CP049811">
    <property type="protein sequence ID" value="QIK39987.1"/>
    <property type="molecule type" value="Genomic_DNA"/>
</dbReference>
<name>A0A6G7VJL4_9RHOB</name>
<evidence type="ECO:0000313" key="4">
    <source>
        <dbReference type="Proteomes" id="UP000500791"/>
    </source>
</evidence>
<accession>A0A6G7VJL4</accession>
<feature type="domain" description="NYN" evidence="2">
    <location>
        <begin position="4"/>
        <end position="140"/>
    </location>
</feature>
<reference evidence="3 4" key="1">
    <citation type="submission" date="2020-03" db="EMBL/GenBank/DDBJ databases">
        <title>Complete genome sequence of Monaibacterium sp. ALG8 with diverse plasmids.</title>
        <authorList>
            <person name="Sun C."/>
        </authorList>
    </citation>
    <scope>NUCLEOTIDE SEQUENCE [LARGE SCALE GENOMIC DNA]</scope>
    <source>
        <strain evidence="3 4">ALG8</strain>
    </source>
</reference>
<dbReference type="Gene3D" id="3.40.50.1010">
    <property type="entry name" value="5'-nuclease"/>
    <property type="match status" value="1"/>
</dbReference>
<dbReference type="KEGG" id="mon:G8E03_03945"/>
<dbReference type="GO" id="GO:0004540">
    <property type="term" value="F:RNA nuclease activity"/>
    <property type="evidence" value="ECO:0007669"/>
    <property type="project" value="InterPro"/>
</dbReference>